<dbReference type="EMBL" id="JAODUO010001211">
    <property type="protein sequence ID" value="KAK2168867.1"/>
    <property type="molecule type" value="Genomic_DNA"/>
</dbReference>
<keyword evidence="3" id="KW-1185">Reference proteome</keyword>
<organism evidence="2 3">
    <name type="scientific">Ridgeia piscesae</name>
    <name type="common">Tubeworm</name>
    <dbReference type="NCBI Taxonomy" id="27915"/>
    <lineage>
        <taxon>Eukaryota</taxon>
        <taxon>Metazoa</taxon>
        <taxon>Spiralia</taxon>
        <taxon>Lophotrochozoa</taxon>
        <taxon>Annelida</taxon>
        <taxon>Polychaeta</taxon>
        <taxon>Sedentaria</taxon>
        <taxon>Canalipalpata</taxon>
        <taxon>Sabellida</taxon>
        <taxon>Siboglinidae</taxon>
        <taxon>Ridgeia</taxon>
    </lineage>
</organism>
<proteinExistence type="predicted"/>
<evidence type="ECO:0000313" key="2">
    <source>
        <dbReference type="EMBL" id="KAK2168867.1"/>
    </source>
</evidence>
<gene>
    <name evidence="2" type="ORF">NP493_1211g00046</name>
</gene>
<keyword evidence="1" id="KW-1133">Transmembrane helix</keyword>
<reference evidence="2" key="1">
    <citation type="journal article" date="2023" name="Mol. Biol. Evol.">
        <title>Third-Generation Sequencing Reveals the Adaptive Role of the Epigenome in Three Deep-Sea Polychaetes.</title>
        <authorList>
            <person name="Perez M."/>
            <person name="Aroh O."/>
            <person name="Sun Y."/>
            <person name="Lan Y."/>
            <person name="Juniper S.K."/>
            <person name="Young C.R."/>
            <person name="Angers B."/>
            <person name="Qian P.Y."/>
        </authorList>
    </citation>
    <scope>NUCLEOTIDE SEQUENCE</scope>
    <source>
        <strain evidence="2">R07B-5</strain>
    </source>
</reference>
<name>A0AAD9KCN5_RIDPI</name>
<keyword evidence="1" id="KW-0472">Membrane</keyword>
<protein>
    <submittedName>
        <fullName evidence="2">Uncharacterized protein</fullName>
    </submittedName>
</protein>
<evidence type="ECO:0000256" key="1">
    <source>
        <dbReference type="SAM" id="Phobius"/>
    </source>
</evidence>
<evidence type="ECO:0000313" key="3">
    <source>
        <dbReference type="Proteomes" id="UP001209878"/>
    </source>
</evidence>
<keyword evidence="1" id="KW-0812">Transmembrane</keyword>
<sequence>MYNPYSSHSYASLNFGNPLYYLCGSNICYMSSGVAVLVVGVIITSVTFQNLQSWNDAKKEGYVGPVLIGAGLLLMGRGVVPKISEGDCHVALRRHWHAICRTFVVSNSGQGLVLDHMLLIVHWDTCSK</sequence>
<dbReference type="AlphaFoldDB" id="A0AAD9KCN5"/>
<dbReference type="Proteomes" id="UP001209878">
    <property type="component" value="Unassembled WGS sequence"/>
</dbReference>
<comment type="caution">
    <text evidence="2">The sequence shown here is derived from an EMBL/GenBank/DDBJ whole genome shotgun (WGS) entry which is preliminary data.</text>
</comment>
<feature type="transmembrane region" description="Helical" evidence="1">
    <location>
        <begin position="19"/>
        <end position="48"/>
    </location>
</feature>
<accession>A0AAD9KCN5</accession>